<dbReference type="InterPro" id="IPR003593">
    <property type="entry name" value="AAA+_ATPase"/>
</dbReference>
<feature type="compositionally biased region" description="Basic and acidic residues" evidence="1">
    <location>
        <begin position="1352"/>
        <end position="1364"/>
    </location>
</feature>
<dbReference type="Pfam" id="PF05729">
    <property type="entry name" value="NACHT"/>
    <property type="match status" value="1"/>
</dbReference>
<dbReference type="InterPro" id="IPR027417">
    <property type="entry name" value="P-loop_NTPase"/>
</dbReference>
<evidence type="ECO:0000259" key="2">
    <source>
        <dbReference type="SMART" id="SM00382"/>
    </source>
</evidence>
<dbReference type="SUPFAM" id="SSF52540">
    <property type="entry name" value="P-loop containing nucleoside triphosphate hydrolases"/>
    <property type="match status" value="1"/>
</dbReference>
<organism evidence="3 4">
    <name type="scientific">Arthrobacter psychrolactophilus</name>
    <dbReference type="NCBI Taxonomy" id="92442"/>
    <lineage>
        <taxon>Bacteria</taxon>
        <taxon>Bacillati</taxon>
        <taxon>Actinomycetota</taxon>
        <taxon>Actinomycetes</taxon>
        <taxon>Micrococcales</taxon>
        <taxon>Micrococcaceae</taxon>
        <taxon>Arthrobacter</taxon>
    </lineage>
</organism>
<dbReference type="OrthoDB" id="3878130at2"/>
<gene>
    <name evidence="3" type="ORF">CVS30_06100</name>
</gene>
<dbReference type="InterPro" id="IPR007111">
    <property type="entry name" value="NACHT_NTPase"/>
</dbReference>
<accession>A0A2V5ISL8</accession>
<comment type="caution">
    <text evidence="3">The sequence shown here is derived from an EMBL/GenBank/DDBJ whole genome shotgun (WGS) entry which is preliminary data.</text>
</comment>
<feature type="domain" description="AAA+ ATPase" evidence="2">
    <location>
        <begin position="287"/>
        <end position="457"/>
    </location>
</feature>
<name>A0A2V5ISL8_9MICC</name>
<feature type="compositionally biased region" description="Polar residues" evidence="1">
    <location>
        <begin position="1365"/>
        <end position="1375"/>
    </location>
</feature>
<evidence type="ECO:0000256" key="1">
    <source>
        <dbReference type="SAM" id="MobiDB-lite"/>
    </source>
</evidence>
<dbReference type="Gene3D" id="3.40.50.300">
    <property type="entry name" value="P-loop containing nucleotide triphosphate hydrolases"/>
    <property type="match status" value="1"/>
</dbReference>
<evidence type="ECO:0000313" key="3">
    <source>
        <dbReference type="EMBL" id="PYI39515.1"/>
    </source>
</evidence>
<feature type="region of interest" description="Disordered" evidence="1">
    <location>
        <begin position="1347"/>
        <end position="1377"/>
    </location>
</feature>
<protein>
    <recommendedName>
        <fullName evidence="2">AAA+ ATPase domain-containing protein</fullName>
    </recommendedName>
</protein>
<sequence length="1739" mass="187729">MSLGPTHHGYFYQDLITAIALVDLLLGTAETITVDTKGFDGDRFDDVNISYVNNTRVRLQIKHTTTDRPLSKETFSQDGRNLKLNKVFDSLLKDLTASPLTTYRIVVRDQEPDDLLSVVLKPVAPSDRLADPLPGITTAMHRFDPAALRSNQPWAELVRHLSDVDLGSACSSLIVDTGAPSSTISFADPGPAERALLRRVREELGAGRTPNTDVTPEFAAYALIQASTSARVVDTGVVRRDLIEPRLGLRIDFGAVAAGHPIETEIAVDRSGAAAEVSKNIDSTAVAGGRVVVVGEPGAGKSWLCEELSNRYRDNAWVVARHHCWLGSSDDRLQERVLTEVVIGSLLDQLGQAVPESIKDLRPKFATSTEALELALENCREAHLDKPVLLIVDGLDHVDRVAGRSTNQQKDPSRLLVEELAALNLPPGVCLLIASQPGTHLEPAAPASELIQMPPMSRDEIKALTAKHGLLESPNGSGPVNSSDESTIVKLVHERSSGNALYATYLCRLALGSSPLDDTPGPLTVSELIHRLELVPDTATTIDEYYDYLRDAMTLDQRFATDTLALCDFSLTPGELAELLGSPIKAIVIPALQTLAPVLNTQKGLGGLRLHHESFSRHIVRNIDHETATSIRRSIVKWLDGRGFLTDSRAFRHLPDLLANLDEYGQLTALVGPHFVADGIRQFHSPEALQRALCVVSREAEARLDWSTLVRCIEVRKAIDTYENDALADALTDYADVIVNILGAEAVAERLVYNGRATFPPRWGLRISDAVDRAGAAAPWKVYIEAWETQRKIERSSYSSDSDGTLLVAAQRGALRLRTQRQDVDESLIPAIAEHLESKLDASLVDLVETFTAGLPADYMPRVAAAMSDPANAARAYLTLADLSTNGAIGLPDPQDLARRAWELDPTLDTIGYLSHGMAAQDVLAGLGVTNLESELIAATVIIVEERSANEPAVSKWHALLTLAHAIDPSLVLKVGAKVSGIGFYRAWLRYTVATIGIADDVRVGNSTLESASTAVVVALADLVAEAKPFSGKPRACDLYFIHPLIHQVIENSLTVVQETDLDTVLDHLIAIGDGTTTTTNLGLGENGPLTTNDLLSVLTRVSHHVGVGAIHALLAIIRERRNDDHTGYSQQAAFELETARICIAAGAIDEARECWNRAADLLSSYGGHKDPTLSEIVASIEDIEDVSEARIRLAKLVDLVYLVRQHTDGRDTSHYVTEWWEIAASVDPAAAARDAADLYLDTIGFEDARADAAQTNLLQNHRATADPAVLAALRITTSITWRSPTVDLEILSRLATEYGTSQSGDTMLTVLANNIAASYDNQPMQYSSNQSKEAVDQALVQATMNLGGPEFDPRAARPDEENHSSFLQTEQTEQAPDPHALLNRLTAAQRPEALEGRAGAISIAHAIDNGRYQDEPAAWDIDAATNSIGYRILETALVEGRDAGIAIIDDVAREISTFSRDDIFAGVGQILAAYADGDSAVTEVASYCLVTAYQRIRGGGGWRQFAGRERRALWEQAHKLDPVTAERALAAAVTYRVAAASYGSYGSSQGLIAAFAAQPTTSPGGTAGDCWDAAFDIISHRLPGAAITGTHTYTPTQIPEQDDDLTIAIATLALSTVCQATREQIRLALVAAGFLLTVRPRIAQSALAYILRKDLDGGRAAWLLETVRLNVPAGELEDDLAAELTRLAASNRLSVRALAGQILDIHGHPVPEPLATTPATSVSAAFHALIHNHEEESE</sequence>
<dbReference type="SMART" id="SM00382">
    <property type="entry name" value="AAA"/>
    <property type="match status" value="1"/>
</dbReference>
<proteinExistence type="predicted"/>
<reference evidence="3 4" key="1">
    <citation type="submission" date="2018-05" db="EMBL/GenBank/DDBJ databases">
        <title>Genetic diversity of glacier-inhabiting Cryobacterium bacteria in China and description of Cryobacterium mengkeensis sp. nov. and Arthrobacter glacialis sp. nov.</title>
        <authorList>
            <person name="Liu Q."/>
            <person name="Xin Y.-H."/>
        </authorList>
    </citation>
    <scope>NUCLEOTIDE SEQUENCE [LARGE SCALE GENOMIC DNA]</scope>
    <source>
        <strain evidence="3 4">B7</strain>
    </source>
</reference>
<dbReference type="EMBL" id="QJVC01000003">
    <property type="protein sequence ID" value="PYI39515.1"/>
    <property type="molecule type" value="Genomic_DNA"/>
</dbReference>
<keyword evidence="4" id="KW-1185">Reference proteome</keyword>
<dbReference type="Proteomes" id="UP000247980">
    <property type="component" value="Unassembled WGS sequence"/>
</dbReference>
<dbReference type="RefSeq" id="WP_110484418.1">
    <property type="nucleotide sequence ID" value="NZ_QJVC01000003.1"/>
</dbReference>
<evidence type="ECO:0000313" key="4">
    <source>
        <dbReference type="Proteomes" id="UP000247980"/>
    </source>
</evidence>